<protein>
    <submittedName>
        <fullName evidence="2">Uncharacterized protein</fullName>
    </submittedName>
</protein>
<feature type="transmembrane region" description="Helical" evidence="1">
    <location>
        <begin position="6"/>
        <end position="23"/>
    </location>
</feature>
<proteinExistence type="predicted"/>
<feature type="transmembrane region" description="Helical" evidence="1">
    <location>
        <begin position="30"/>
        <end position="49"/>
    </location>
</feature>
<dbReference type="AlphaFoldDB" id="A0A386AYA2"/>
<feature type="transmembrane region" description="Helical" evidence="1">
    <location>
        <begin position="91"/>
        <end position="109"/>
    </location>
</feature>
<feature type="transmembrane region" description="Helical" evidence="1">
    <location>
        <begin position="69"/>
        <end position="86"/>
    </location>
</feature>
<sequence>MVKKIINILLSTAITTTIIACFLPETAATYAIWYTITASLTATFLKKAYGIGVRPPIKEGLSTVDFYKIFPLIFSFFIFFICLRAYANKRYALLCITYTSFFFISFYFVRPTKVIYLLF</sequence>
<dbReference type="EMBL" id="MH591096">
    <property type="protein sequence ID" value="AYC64426.1"/>
    <property type="molecule type" value="Genomic_DNA"/>
</dbReference>
<evidence type="ECO:0000313" key="2">
    <source>
        <dbReference type="EMBL" id="AYC64426.1"/>
    </source>
</evidence>
<evidence type="ECO:0000256" key="1">
    <source>
        <dbReference type="SAM" id="Phobius"/>
    </source>
</evidence>
<accession>A0A386AYA2</accession>
<keyword evidence="2" id="KW-0934">Plastid</keyword>
<keyword evidence="1" id="KW-0812">Transmembrane</keyword>
<reference evidence="2" key="2">
    <citation type="journal article" date="2019" name="Mol. Phylogenet. Evol.">
        <title>Reassessment of the classification of bryopsidales (chlorophyta) based on chloroplast phylogenomic analyses.</title>
        <authorList>
            <person name="Cremen M.C."/>
            <person name="Leliaert F."/>
            <person name="West J."/>
            <person name="Lam D.W."/>
            <person name="Shimada S."/>
            <person name="Lopez-Bautista J.M."/>
            <person name="Verbruggen H."/>
        </authorList>
    </citation>
    <scope>NUCLEOTIDE SEQUENCE</scope>
</reference>
<keyword evidence="1" id="KW-1133">Transmembrane helix</keyword>
<gene>
    <name evidence="2" type="primary">orf119</name>
</gene>
<name>A0A386AYA2_9CHLO</name>
<dbReference type="PROSITE" id="PS51257">
    <property type="entry name" value="PROKAR_LIPOPROTEIN"/>
    <property type="match status" value="1"/>
</dbReference>
<keyword evidence="2" id="KW-0150">Chloroplast</keyword>
<keyword evidence="1" id="KW-0472">Membrane</keyword>
<reference evidence="2" key="1">
    <citation type="submission" date="2018-07" db="EMBL/GenBank/DDBJ databases">
        <authorList>
            <person name="Quirk P.G."/>
            <person name="Krulwich T.A."/>
        </authorList>
    </citation>
    <scope>NUCLEOTIDE SEQUENCE</scope>
</reference>
<organism evidence="2">
    <name type="scientific">Pseudochlorodesmis sp. HV01306b</name>
    <dbReference type="NCBI Taxonomy" id="2358489"/>
    <lineage>
        <taxon>Eukaryota</taxon>
        <taxon>Viridiplantae</taxon>
        <taxon>Chlorophyta</taxon>
        <taxon>core chlorophytes</taxon>
        <taxon>Ulvophyceae</taxon>
        <taxon>TCBD clade</taxon>
        <taxon>Bryopsidales</taxon>
        <taxon>Bryopsidineae</taxon>
        <taxon>Bryopsidaceae</taxon>
        <taxon>Pseudochlorodesmis</taxon>
    </lineage>
</organism>
<geneLocation type="chloroplast" evidence="2"/>